<dbReference type="InterPro" id="IPR032675">
    <property type="entry name" value="LRR_dom_sf"/>
</dbReference>
<evidence type="ECO:0000256" key="9">
    <source>
        <dbReference type="ARBA" id="ARBA00023180"/>
    </source>
</evidence>
<gene>
    <name evidence="12" type="ORF">M0R45_020620</name>
</gene>
<keyword evidence="2" id="KW-0433">Leucine-rich repeat</keyword>
<feature type="domain" description="Leucine-rich repeat-containing N-terminal plant-type" evidence="11">
    <location>
        <begin position="40"/>
        <end position="77"/>
    </location>
</feature>
<evidence type="ECO:0000256" key="6">
    <source>
        <dbReference type="ARBA" id="ARBA00022989"/>
    </source>
</evidence>
<evidence type="ECO:0000256" key="7">
    <source>
        <dbReference type="ARBA" id="ARBA00023136"/>
    </source>
</evidence>
<organism evidence="12 13">
    <name type="scientific">Rubus argutus</name>
    <name type="common">Southern blackberry</name>
    <dbReference type="NCBI Taxonomy" id="59490"/>
    <lineage>
        <taxon>Eukaryota</taxon>
        <taxon>Viridiplantae</taxon>
        <taxon>Streptophyta</taxon>
        <taxon>Embryophyta</taxon>
        <taxon>Tracheophyta</taxon>
        <taxon>Spermatophyta</taxon>
        <taxon>Magnoliopsida</taxon>
        <taxon>eudicotyledons</taxon>
        <taxon>Gunneridae</taxon>
        <taxon>Pentapetalae</taxon>
        <taxon>rosids</taxon>
        <taxon>fabids</taxon>
        <taxon>Rosales</taxon>
        <taxon>Rosaceae</taxon>
        <taxon>Rosoideae</taxon>
        <taxon>Rosoideae incertae sedis</taxon>
        <taxon>Rubus</taxon>
    </lineage>
</organism>
<name>A0AAW1XCE6_RUBAR</name>
<dbReference type="Pfam" id="PF08263">
    <property type="entry name" value="LRRNT_2"/>
    <property type="match status" value="1"/>
</dbReference>
<dbReference type="PANTHER" id="PTHR48063:SF90">
    <property type="entry name" value="OS11G0565920 PROTEIN"/>
    <property type="match status" value="1"/>
</dbReference>
<keyword evidence="8" id="KW-0675">Receptor</keyword>
<evidence type="ECO:0000313" key="12">
    <source>
        <dbReference type="EMBL" id="KAK9933422.1"/>
    </source>
</evidence>
<evidence type="ECO:0000256" key="5">
    <source>
        <dbReference type="ARBA" id="ARBA00022737"/>
    </source>
</evidence>
<evidence type="ECO:0000313" key="13">
    <source>
        <dbReference type="Proteomes" id="UP001457282"/>
    </source>
</evidence>
<accession>A0AAW1XCE6</accession>
<reference evidence="12 13" key="1">
    <citation type="journal article" date="2023" name="G3 (Bethesda)">
        <title>A chromosome-length genome assembly and annotation of blackberry (Rubus argutus, cv. 'Hillquist').</title>
        <authorList>
            <person name="Bruna T."/>
            <person name="Aryal R."/>
            <person name="Dudchenko O."/>
            <person name="Sargent D.J."/>
            <person name="Mead D."/>
            <person name="Buti M."/>
            <person name="Cavallini A."/>
            <person name="Hytonen T."/>
            <person name="Andres J."/>
            <person name="Pham M."/>
            <person name="Weisz D."/>
            <person name="Mascagni F."/>
            <person name="Usai G."/>
            <person name="Natali L."/>
            <person name="Bassil N."/>
            <person name="Fernandez G.E."/>
            <person name="Lomsadze A."/>
            <person name="Armour M."/>
            <person name="Olukolu B."/>
            <person name="Poorten T."/>
            <person name="Britton C."/>
            <person name="Davik J."/>
            <person name="Ashrafi H."/>
            <person name="Aiden E.L."/>
            <person name="Borodovsky M."/>
            <person name="Worthington M."/>
        </authorList>
    </citation>
    <scope>NUCLEOTIDE SEQUENCE [LARGE SCALE GENOMIC DNA]</scope>
    <source>
        <strain evidence="12">PI 553951</strain>
    </source>
</reference>
<sequence length="124" mass="14300">MDICAFFSPISRLILHLLLLLFLASSCLITSTSVISACIEEQRRALLSFKQDLIDPSGRLSSWVGHECCRWRGISCSNLTGHVAKLDLRNPYPYRNPWSVYPYRILAKEWNSTEYEQSCLWAQE</sequence>
<dbReference type="Proteomes" id="UP001457282">
    <property type="component" value="Unassembled WGS sequence"/>
</dbReference>
<evidence type="ECO:0000256" key="4">
    <source>
        <dbReference type="ARBA" id="ARBA00022729"/>
    </source>
</evidence>
<protein>
    <recommendedName>
        <fullName evidence="11">Leucine-rich repeat-containing N-terminal plant-type domain-containing protein</fullName>
    </recommendedName>
</protein>
<keyword evidence="13" id="KW-1185">Reference proteome</keyword>
<evidence type="ECO:0000256" key="10">
    <source>
        <dbReference type="SAM" id="SignalP"/>
    </source>
</evidence>
<comment type="caution">
    <text evidence="12">The sequence shown here is derived from an EMBL/GenBank/DDBJ whole genome shotgun (WGS) entry which is preliminary data.</text>
</comment>
<dbReference type="EMBL" id="JBEDUW010000004">
    <property type="protein sequence ID" value="KAK9933422.1"/>
    <property type="molecule type" value="Genomic_DNA"/>
</dbReference>
<proteinExistence type="predicted"/>
<keyword evidence="9" id="KW-0325">Glycoprotein</keyword>
<feature type="chain" id="PRO_5043979803" description="Leucine-rich repeat-containing N-terminal plant-type domain-containing protein" evidence="10">
    <location>
        <begin position="30"/>
        <end position="124"/>
    </location>
</feature>
<evidence type="ECO:0000256" key="8">
    <source>
        <dbReference type="ARBA" id="ARBA00023170"/>
    </source>
</evidence>
<keyword evidence="3" id="KW-0812">Transmembrane</keyword>
<feature type="signal peptide" evidence="10">
    <location>
        <begin position="1"/>
        <end position="29"/>
    </location>
</feature>
<dbReference type="Gene3D" id="3.80.10.10">
    <property type="entry name" value="Ribonuclease Inhibitor"/>
    <property type="match status" value="1"/>
</dbReference>
<dbReference type="PANTHER" id="PTHR48063">
    <property type="entry name" value="LRR RECEPTOR-LIKE KINASE"/>
    <property type="match status" value="1"/>
</dbReference>
<keyword evidence="5" id="KW-0677">Repeat</keyword>
<keyword evidence="7" id="KW-0472">Membrane</keyword>
<dbReference type="AlphaFoldDB" id="A0AAW1XCE6"/>
<evidence type="ECO:0000256" key="3">
    <source>
        <dbReference type="ARBA" id="ARBA00022692"/>
    </source>
</evidence>
<comment type="subcellular location">
    <subcellularLocation>
        <location evidence="1">Membrane</location>
        <topology evidence="1">Single-pass type I membrane protein</topology>
    </subcellularLocation>
</comment>
<keyword evidence="6" id="KW-1133">Transmembrane helix</keyword>
<dbReference type="InterPro" id="IPR013210">
    <property type="entry name" value="LRR_N_plant-typ"/>
</dbReference>
<dbReference type="InterPro" id="IPR046956">
    <property type="entry name" value="RLP23-like"/>
</dbReference>
<evidence type="ECO:0000259" key="11">
    <source>
        <dbReference type="Pfam" id="PF08263"/>
    </source>
</evidence>
<keyword evidence="4 10" id="KW-0732">Signal</keyword>
<evidence type="ECO:0000256" key="1">
    <source>
        <dbReference type="ARBA" id="ARBA00004479"/>
    </source>
</evidence>
<evidence type="ECO:0000256" key="2">
    <source>
        <dbReference type="ARBA" id="ARBA00022614"/>
    </source>
</evidence>
<dbReference type="GO" id="GO:0016020">
    <property type="term" value="C:membrane"/>
    <property type="evidence" value="ECO:0007669"/>
    <property type="project" value="UniProtKB-SubCell"/>
</dbReference>